<dbReference type="PROSITE" id="PS51668">
    <property type="entry name" value="TSAA_2"/>
    <property type="match status" value="1"/>
</dbReference>
<dbReference type="PANTHER" id="PTHR12818:SF0">
    <property type="entry name" value="TRNA (ADENINE(37)-N6)-METHYLTRANSFERASE"/>
    <property type="match status" value="1"/>
</dbReference>
<keyword evidence="1" id="KW-0949">S-adenosyl-L-methionine</keyword>
<dbReference type="PANTHER" id="PTHR12818">
    <property type="entry name" value="TRNA (ADENINE(37)-N6)-METHYLTRANSFERASE"/>
    <property type="match status" value="1"/>
</dbReference>
<evidence type="ECO:0000313" key="5">
    <source>
        <dbReference type="Proteomes" id="UP000078003"/>
    </source>
</evidence>
<dbReference type="Gene3D" id="2.40.30.70">
    <property type="entry name" value="YaeB-like"/>
    <property type="match status" value="1"/>
</dbReference>
<protein>
    <submittedName>
        <fullName evidence="4">tRNA-Thr(GGU) m(6)t(6)A37 methyltransferase TsaA</fullName>
    </submittedName>
</protein>
<proteinExistence type="inferred from homology"/>
<dbReference type="NCBIfam" id="TIGR00104">
    <property type="entry name" value="tRNA_TsaA"/>
    <property type="match status" value="1"/>
</dbReference>
<dbReference type="RefSeq" id="WP_064083668.1">
    <property type="nucleotide sequence ID" value="NZ_LXSF01000002.1"/>
</dbReference>
<comment type="caution">
    <text evidence="4">The sequence shown here is derived from an EMBL/GenBank/DDBJ whole genome shotgun (WGS) entry which is preliminary data.</text>
</comment>
<dbReference type="InterPro" id="IPR023370">
    <property type="entry name" value="TrmO-like_N"/>
</dbReference>
<evidence type="ECO:0000313" key="4">
    <source>
        <dbReference type="EMBL" id="OAM17509.1"/>
    </source>
</evidence>
<dbReference type="CDD" id="cd09281">
    <property type="entry name" value="UPF0066"/>
    <property type="match status" value="1"/>
</dbReference>
<evidence type="ECO:0000256" key="1">
    <source>
        <dbReference type="ARBA" id="ARBA00022691"/>
    </source>
</evidence>
<evidence type="ECO:0000259" key="3">
    <source>
        <dbReference type="PROSITE" id="PS51668"/>
    </source>
</evidence>
<name>A0A1A9RGQ8_EIKCO</name>
<dbReference type="GO" id="GO:0032259">
    <property type="term" value="P:methylation"/>
    <property type="evidence" value="ECO:0007669"/>
    <property type="project" value="UniProtKB-KW"/>
</dbReference>
<evidence type="ECO:0000256" key="2">
    <source>
        <dbReference type="ARBA" id="ARBA00033753"/>
    </source>
</evidence>
<dbReference type="InterPro" id="IPR036413">
    <property type="entry name" value="YaeB-like_sf"/>
</dbReference>
<accession>A0A1A9RGQ8</accession>
<dbReference type="InterPro" id="IPR040372">
    <property type="entry name" value="YaeB-like"/>
</dbReference>
<comment type="similarity">
    <text evidence="2">Belongs to the tRNA methyltransferase O family.</text>
</comment>
<dbReference type="GO" id="GO:0008168">
    <property type="term" value="F:methyltransferase activity"/>
    <property type="evidence" value="ECO:0007669"/>
    <property type="project" value="UniProtKB-KW"/>
</dbReference>
<reference evidence="5" key="1">
    <citation type="submission" date="2016-05" db="EMBL/GenBank/DDBJ databases">
        <title>Draft genome of Corynebacterium afermentans subsp. afermentans LCDC 88199T.</title>
        <authorList>
            <person name="Bernier A.-M."/>
            <person name="Bernard K."/>
        </authorList>
    </citation>
    <scope>NUCLEOTIDE SEQUENCE [LARGE SCALE GENOMIC DNA]</scope>
    <source>
        <strain evidence="5">NML01-0328</strain>
    </source>
</reference>
<organism evidence="4 5">
    <name type="scientific">Eikenella corrodens</name>
    <dbReference type="NCBI Taxonomy" id="539"/>
    <lineage>
        <taxon>Bacteria</taxon>
        <taxon>Pseudomonadati</taxon>
        <taxon>Pseudomonadota</taxon>
        <taxon>Betaproteobacteria</taxon>
        <taxon>Neisseriales</taxon>
        <taxon>Neisseriaceae</taxon>
        <taxon>Eikenella</taxon>
    </lineage>
</organism>
<dbReference type="SUPFAM" id="SSF118196">
    <property type="entry name" value="YaeB-like"/>
    <property type="match status" value="1"/>
</dbReference>
<gene>
    <name evidence="4" type="ORF">A7P85_03990</name>
</gene>
<dbReference type="EMBL" id="LXSF01000002">
    <property type="protein sequence ID" value="OAM17509.1"/>
    <property type="molecule type" value="Genomic_DNA"/>
</dbReference>
<dbReference type="Proteomes" id="UP000078003">
    <property type="component" value="Unassembled WGS sequence"/>
</dbReference>
<dbReference type="Pfam" id="PF01980">
    <property type="entry name" value="TrmO_N"/>
    <property type="match status" value="1"/>
</dbReference>
<sequence>MEITLRPIGYLETPFNDIADMPIQPSVLADTRGKAVLDEKFAPGLKDLDGFSHIILLFLLHKISGYQLEVVPFMDTLPHGIFATRSPKRPNRIGMSIVRVESVVGNIVQFKGVDMLNGSPLLDIKPYYSYFDQQTQVRNGWLDGKTLRPENLRSDKRFES</sequence>
<keyword evidence="4" id="KW-0808">Transferase</keyword>
<keyword evidence="4" id="KW-0489">Methyltransferase</keyword>
<dbReference type="InterPro" id="IPR036414">
    <property type="entry name" value="YaeB_N_sf"/>
</dbReference>
<feature type="domain" description="TsaA-like" evidence="3">
    <location>
        <begin position="5"/>
        <end position="136"/>
    </location>
</feature>
<dbReference type="AlphaFoldDB" id="A0A1A9RGQ8"/>